<dbReference type="InterPro" id="IPR005804">
    <property type="entry name" value="FA_desaturase_dom"/>
</dbReference>
<organism evidence="13 14">
    <name type="scientific">Diaphorobacter aerolatus</name>
    <dbReference type="NCBI Taxonomy" id="1288495"/>
    <lineage>
        <taxon>Bacteria</taxon>
        <taxon>Pseudomonadati</taxon>
        <taxon>Pseudomonadota</taxon>
        <taxon>Betaproteobacteria</taxon>
        <taxon>Burkholderiales</taxon>
        <taxon>Comamonadaceae</taxon>
        <taxon>Diaphorobacter</taxon>
    </lineage>
</organism>
<keyword evidence="9 10" id="KW-0472">Membrane</keyword>
<feature type="domain" description="Transposase IS204/IS1001/IS1096/IS1165 DDE" evidence="12">
    <location>
        <begin position="281"/>
        <end position="401"/>
    </location>
</feature>
<gene>
    <name evidence="13" type="ORF">H9K75_07660</name>
</gene>
<evidence type="ECO:0000256" key="2">
    <source>
        <dbReference type="ARBA" id="ARBA00008749"/>
    </source>
</evidence>
<evidence type="ECO:0000256" key="9">
    <source>
        <dbReference type="ARBA" id="ARBA00023136"/>
    </source>
</evidence>
<keyword evidence="3 10" id="KW-0812">Transmembrane</keyword>
<name>A0A7H0GNB6_9BURK</name>
<keyword evidence="7" id="KW-0408">Iron</keyword>
<evidence type="ECO:0000313" key="13">
    <source>
        <dbReference type="EMBL" id="QNP49782.1"/>
    </source>
</evidence>
<evidence type="ECO:0000256" key="4">
    <source>
        <dbReference type="ARBA" id="ARBA00022832"/>
    </source>
</evidence>
<evidence type="ECO:0000259" key="11">
    <source>
        <dbReference type="Pfam" id="PF00487"/>
    </source>
</evidence>
<comment type="similarity">
    <text evidence="2">Belongs to the fatty acid desaturase type 2 family.</text>
</comment>
<dbReference type="KEGG" id="daer:H9K75_07660"/>
<feature type="domain" description="Fatty acid desaturase" evidence="11">
    <location>
        <begin position="25"/>
        <end position="228"/>
    </location>
</feature>
<dbReference type="AlphaFoldDB" id="A0A7H0GNB6"/>
<evidence type="ECO:0000256" key="8">
    <source>
        <dbReference type="ARBA" id="ARBA00023098"/>
    </source>
</evidence>
<keyword evidence="4" id="KW-0276">Fatty acid metabolism</keyword>
<dbReference type="Pfam" id="PF00487">
    <property type="entry name" value="FA_desaturase"/>
    <property type="match status" value="1"/>
</dbReference>
<dbReference type="EMBL" id="CP060783">
    <property type="protein sequence ID" value="QNP49782.1"/>
    <property type="molecule type" value="Genomic_DNA"/>
</dbReference>
<reference evidence="13 14" key="1">
    <citation type="submission" date="2020-08" db="EMBL/GenBank/DDBJ databases">
        <title>Genome sequence of Diaphorobacter aerolatus KACC 16536T.</title>
        <authorList>
            <person name="Hyun D.-W."/>
            <person name="Bae J.-W."/>
        </authorList>
    </citation>
    <scope>NUCLEOTIDE SEQUENCE [LARGE SCALE GENOMIC DNA]</scope>
    <source>
        <strain evidence="13 14">KACC 16536</strain>
    </source>
</reference>
<dbReference type="Pfam" id="PF01610">
    <property type="entry name" value="DDE_Tnp_ISL3"/>
    <property type="match status" value="1"/>
</dbReference>
<evidence type="ECO:0000256" key="3">
    <source>
        <dbReference type="ARBA" id="ARBA00022692"/>
    </source>
</evidence>
<evidence type="ECO:0000256" key="7">
    <source>
        <dbReference type="ARBA" id="ARBA00023004"/>
    </source>
</evidence>
<comment type="subcellular location">
    <subcellularLocation>
        <location evidence="1">Membrane</location>
        <topology evidence="1">Multi-pass membrane protein</topology>
    </subcellularLocation>
</comment>
<keyword evidence="8" id="KW-0443">Lipid metabolism</keyword>
<evidence type="ECO:0000256" key="1">
    <source>
        <dbReference type="ARBA" id="ARBA00004141"/>
    </source>
</evidence>
<sequence>MLLPDWPVLNAVIDWLAHGAWDLSWWQIALYTLATTHITIAAVTIFLHRSQAHRSLDLGAVPSHFFRFWLWLGTGMQTKEWVSIHRKHHARCETEDDPHSPQTRGLNTVMWRGAELYRAEAKNAETLKKFGHGTPDDWVERNVYSRFAWQGVGLMLILNVMLFGGIGLTVWAVQMLWIPFWAAGVVNGVGHFWGYRNFEAADASTNLVPWGIVIGGEELHNNHHTYPTSAKFSVKKYEFDIGWLYISAMQKIGWAKVKKVPPKLQLGEVKPVADEKTLEAVIAHRYEVMARYARGVRRACREELESLKARKADVSAMRAAKRWLHRDSDKVPARWHGKLAVARAEHPVLDKMITMREELRQLWMNTSQSREQLTADLQAWCQRAEASGIKTLQDFSRRLRAAHA</sequence>
<dbReference type="InterPro" id="IPR015876">
    <property type="entry name" value="Acyl-CoA_DS"/>
</dbReference>
<evidence type="ECO:0000313" key="14">
    <source>
        <dbReference type="Proteomes" id="UP000516028"/>
    </source>
</evidence>
<accession>A0A7H0GNB6</accession>
<dbReference type="CDD" id="cd03505">
    <property type="entry name" value="Delta9-FADS-like"/>
    <property type="match status" value="1"/>
</dbReference>
<dbReference type="RefSeq" id="WP_187725322.1">
    <property type="nucleotide sequence ID" value="NZ_CP060783.1"/>
</dbReference>
<dbReference type="GO" id="GO:0016717">
    <property type="term" value="F:oxidoreductase activity, acting on paired donors, with oxidation of a pair of donors resulting in the reduction of molecular oxygen to two molecules of water"/>
    <property type="evidence" value="ECO:0007669"/>
    <property type="project" value="InterPro"/>
</dbReference>
<protein>
    <submittedName>
        <fullName evidence="13">Fatty acid desaturase</fullName>
    </submittedName>
</protein>
<evidence type="ECO:0000256" key="6">
    <source>
        <dbReference type="ARBA" id="ARBA00023002"/>
    </source>
</evidence>
<evidence type="ECO:0000256" key="5">
    <source>
        <dbReference type="ARBA" id="ARBA00022989"/>
    </source>
</evidence>
<feature type="transmembrane region" description="Helical" evidence="10">
    <location>
        <begin position="151"/>
        <end position="172"/>
    </location>
</feature>
<evidence type="ECO:0000256" key="10">
    <source>
        <dbReference type="SAM" id="Phobius"/>
    </source>
</evidence>
<keyword evidence="14" id="KW-1185">Reference proteome</keyword>
<dbReference type="GO" id="GO:0016020">
    <property type="term" value="C:membrane"/>
    <property type="evidence" value="ECO:0007669"/>
    <property type="project" value="UniProtKB-SubCell"/>
</dbReference>
<keyword evidence="6" id="KW-0560">Oxidoreductase</keyword>
<evidence type="ECO:0000259" key="12">
    <source>
        <dbReference type="Pfam" id="PF01610"/>
    </source>
</evidence>
<dbReference type="Proteomes" id="UP000516028">
    <property type="component" value="Chromosome"/>
</dbReference>
<keyword evidence="5 10" id="KW-1133">Transmembrane helix</keyword>
<dbReference type="PANTHER" id="PTHR11351:SF33">
    <property type="entry name" value="DELTA-9 FATTY ACID DESATURASE, DESA"/>
    <property type="match status" value="1"/>
</dbReference>
<proteinExistence type="inferred from homology"/>
<dbReference type="InterPro" id="IPR002560">
    <property type="entry name" value="Transposase_DDE"/>
</dbReference>
<dbReference type="GO" id="GO:0006631">
    <property type="term" value="P:fatty acid metabolic process"/>
    <property type="evidence" value="ECO:0007669"/>
    <property type="project" value="UniProtKB-KW"/>
</dbReference>
<feature type="transmembrane region" description="Helical" evidence="10">
    <location>
        <begin position="25"/>
        <end position="47"/>
    </location>
</feature>
<dbReference type="PANTHER" id="PTHR11351">
    <property type="entry name" value="ACYL-COA DESATURASE"/>
    <property type="match status" value="1"/>
</dbReference>